<dbReference type="InterPro" id="IPR002398">
    <property type="entry name" value="Pept_C14"/>
</dbReference>
<comment type="similarity">
    <text evidence="1">Belongs to the peptidase C14A family.</text>
</comment>
<keyword evidence="4" id="KW-0378">Hydrolase</keyword>
<evidence type="ECO:0000313" key="7">
    <source>
        <dbReference type="WBParaSite" id="PSAMB.scaffold6503size9353.g28617.t1"/>
    </source>
</evidence>
<organism evidence="6 7">
    <name type="scientific">Plectus sambesii</name>
    <dbReference type="NCBI Taxonomy" id="2011161"/>
    <lineage>
        <taxon>Eukaryota</taxon>
        <taxon>Metazoa</taxon>
        <taxon>Ecdysozoa</taxon>
        <taxon>Nematoda</taxon>
        <taxon>Chromadorea</taxon>
        <taxon>Plectida</taxon>
        <taxon>Plectina</taxon>
        <taxon>Plectoidea</taxon>
        <taxon>Plectidae</taxon>
        <taxon>Plectus</taxon>
    </lineage>
</organism>
<dbReference type="Proteomes" id="UP000887566">
    <property type="component" value="Unplaced"/>
</dbReference>
<evidence type="ECO:0000256" key="1">
    <source>
        <dbReference type="ARBA" id="ARBA00010134"/>
    </source>
</evidence>
<evidence type="ECO:0000313" key="6">
    <source>
        <dbReference type="Proteomes" id="UP000887566"/>
    </source>
</evidence>
<sequence length="287" mass="32602">MSAAASDKTTNNAAVLEDLSKFMKSTEILELGISQYAFNKSKKGKVLIINNINFPAKMEQYLRKEYISNNFKKYFEEEDKIDQEYCKSKSFNADCFKKAFKWEYIEDCTKYKKNPVNELRALRLRPGGTTESEKTIKEMCAKFLPQSSPQYHQDLSAQGMTDVLKKFAGEMKTTETADAAFIFILSLGNKAGILGVDEKELSLIDIFKMFNPANCPGLANKPKVFIIQTCGRGKKRFPISFINSAVRIKRKKSTFCSIKCKNLNQLLFRWLVSLALKSLLLSTVSFA</sequence>
<dbReference type="GO" id="GO:0006915">
    <property type="term" value="P:apoptotic process"/>
    <property type="evidence" value="ECO:0007669"/>
    <property type="project" value="UniProtKB-KW"/>
</dbReference>
<dbReference type="PROSITE" id="PS50208">
    <property type="entry name" value="CASPASE_P20"/>
    <property type="match status" value="1"/>
</dbReference>
<dbReference type="InterPro" id="IPR029030">
    <property type="entry name" value="Caspase-like_dom_sf"/>
</dbReference>
<dbReference type="SUPFAM" id="SSF52129">
    <property type="entry name" value="Caspase-like"/>
    <property type="match status" value="1"/>
</dbReference>
<dbReference type="PANTHER" id="PTHR47901:SF8">
    <property type="entry name" value="CASPASE-3"/>
    <property type="match status" value="1"/>
</dbReference>
<accession>A0A914X3I4</accession>
<protein>
    <submittedName>
        <fullName evidence="7">Caspase family p20 domain-containing protein</fullName>
    </submittedName>
</protein>
<dbReference type="InterPro" id="IPR011600">
    <property type="entry name" value="Pept_C14_caspase"/>
</dbReference>
<reference evidence="7" key="1">
    <citation type="submission" date="2022-11" db="UniProtKB">
        <authorList>
            <consortium name="WormBaseParasite"/>
        </authorList>
    </citation>
    <scope>IDENTIFICATION</scope>
</reference>
<dbReference type="InterPro" id="IPR001309">
    <property type="entry name" value="Pept_C14_p20"/>
</dbReference>
<dbReference type="AlphaFoldDB" id="A0A914X3I4"/>
<dbReference type="Gene3D" id="3.40.50.1460">
    <property type="match status" value="1"/>
</dbReference>
<dbReference type="PANTHER" id="PTHR47901">
    <property type="entry name" value="CASPASE RECRUITMENT DOMAIN-CONTAINING PROTEIN 18"/>
    <property type="match status" value="1"/>
</dbReference>
<keyword evidence="2" id="KW-0645">Protease</keyword>
<keyword evidence="6" id="KW-1185">Reference proteome</keyword>
<dbReference type="InterPro" id="IPR015917">
    <property type="entry name" value="Pept_C14A"/>
</dbReference>
<proteinExistence type="inferred from homology"/>
<evidence type="ECO:0000256" key="4">
    <source>
        <dbReference type="ARBA" id="ARBA00022801"/>
    </source>
</evidence>
<dbReference type="Pfam" id="PF00656">
    <property type="entry name" value="Peptidase_C14"/>
    <property type="match status" value="1"/>
</dbReference>
<dbReference type="GO" id="GO:0004197">
    <property type="term" value="F:cysteine-type endopeptidase activity"/>
    <property type="evidence" value="ECO:0007669"/>
    <property type="project" value="InterPro"/>
</dbReference>
<keyword evidence="3" id="KW-0053">Apoptosis</keyword>
<feature type="domain" description="Caspase family p20" evidence="5">
    <location>
        <begin position="153"/>
        <end position="230"/>
    </location>
</feature>
<evidence type="ECO:0000256" key="3">
    <source>
        <dbReference type="ARBA" id="ARBA00022703"/>
    </source>
</evidence>
<evidence type="ECO:0000256" key="2">
    <source>
        <dbReference type="ARBA" id="ARBA00022670"/>
    </source>
</evidence>
<dbReference type="WBParaSite" id="PSAMB.scaffold6503size9353.g28617.t1">
    <property type="protein sequence ID" value="PSAMB.scaffold6503size9353.g28617.t1"/>
    <property type="gene ID" value="PSAMB.scaffold6503size9353.g28617"/>
</dbReference>
<name>A0A914X3I4_9BILA</name>
<dbReference type="GO" id="GO:0006508">
    <property type="term" value="P:proteolysis"/>
    <property type="evidence" value="ECO:0007669"/>
    <property type="project" value="UniProtKB-KW"/>
</dbReference>
<dbReference type="SMART" id="SM00115">
    <property type="entry name" value="CASc"/>
    <property type="match status" value="1"/>
</dbReference>
<evidence type="ECO:0000259" key="5">
    <source>
        <dbReference type="PROSITE" id="PS50208"/>
    </source>
</evidence>